<accession>A0A6J4N8B1</accession>
<protein>
    <submittedName>
        <fullName evidence="1">Uncharacterized protein</fullName>
    </submittedName>
</protein>
<dbReference type="EMBL" id="CADCUR010000011">
    <property type="protein sequence ID" value="CAA9377725.1"/>
    <property type="molecule type" value="Genomic_DNA"/>
</dbReference>
<dbReference type="AlphaFoldDB" id="A0A6J4N8B1"/>
<evidence type="ECO:0000313" key="1">
    <source>
        <dbReference type="EMBL" id="CAA9377725.1"/>
    </source>
</evidence>
<gene>
    <name evidence="1" type="ORF">AVDCRST_MAG74-109</name>
</gene>
<proteinExistence type="predicted"/>
<reference evidence="1" key="1">
    <citation type="submission" date="2020-02" db="EMBL/GenBank/DDBJ databases">
        <authorList>
            <person name="Meier V. D."/>
        </authorList>
    </citation>
    <scope>NUCLEOTIDE SEQUENCE</scope>
    <source>
        <strain evidence="1">AVDCRST_MAG74</strain>
    </source>
</reference>
<organism evidence="1">
    <name type="scientific">uncultured Pyrinomonadaceae bacterium</name>
    <dbReference type="NCBI Taxonomy" id="2283094"/>
    <lineage>
        <taxon>Bacteria</taxon>
        <taxon>Pseudomonadati</taxon>
        <taxon>Acidobacteriota</taxon>
        <taxon>Blastocatellia</taxon>
        <taxon>Blastocatellales</taxon>
        <taxon>Pyrinomonadaceae</taxon>
        <taxon>environmental samples</taxon>
    </lineage>
</organism>
<sequence>MPDGPENDFFATQFATSIVSESGGNRNSYWFGRMLRFLGSNEYVFRNFFGTDYTETEFRAKYENGDITVDRFDISNVNYAIDADDPTLAVVTMNVYIEAKVDGVFRSGNHTLRHRVKQGWQAYESELS</sequence>
<name>A0A6J4N8B1_9BACT</name>